<organism evidence="1">
    <name type="scientific">Russula virescens</name>
    <dbReference type="NCBI Taxonomy" id="71688"/>
    <lineage>
        <taxon>Eukaryota</taxon>
        <taxon>Fungi</taxon>
        <taxon>Dikarya</taxon>
        <taxon>Basidiomycota</taxon>
        <taxon>Agaricomycotina</taxon>
        <taxon>Agaricomycetes</taxon>
        <taxon>Russulales</taxon>
        <taxon>Russulaceae</taxon>
        <taxon>Russula</taxon>
    </lineage>
</organism>
<name>A0A2S0U459_9AGAM</name>
<proteinExistence type="predicted"/>
<sequence length="135" mass="15369">MSFSINKITLLESLLNSDDILSDNILILANPEVHWFNSNDLNEIISFLESLEIGKAYVITLELIFDLEDYNSNHPTIVLSKPFVITNESNPVLIKDLIVLSESLALASFQLKDKLDELKNDSRRPLILAKYKCFN</sequence>
<protein>
    <submittedName>
        <fullName evidence="1">Uncharacterized protein</fullName>
    </submittedName>
</protein>
<evidence type="ECO:0000313" key="1">
    <source>
        <dbReference type="EMBL" id="AWB36220.1"/>
    </source>
</evidence>
<gene>
    <name evidence="1" type="primary">orf135</name>
</gene>
<keyword evidence="1" id="KW-0496">Mitochondrion</keyword>
<dbReference type="RefSeq" id="YP_009487318.1">
    <property type="nucleotide sequence ID" value="NC_037777.1"/>
</dbReference>
<geneLocation type="mitochondrion" evidence="1"/>
<dbReference type="GeneID" id="36940914"/>
<reference evidence="1" key="1">
    <citation type="journal article" date="2018" name="Int. J. Biol. Macromol.">
        <title>Characterization and comparative mitogenomic analysis of six newly sequenced mitochondrial genomes from ectomycorrhizal fungi (Russula) and phylogenetic analysis of the Agaricomycetes.</title>
        <authorList>
            <person name="Li Q."/>
            <person name="Wang Q."/>
            <person name="Chen C."/>
            <person name="Jin X."/>
            <person name="Chen Z."/>
            <person name="Xiong C."/>
            <person name="Li P."/>
            <person name="Zhao J."/>
            <person name="Huang W."/>
        </authorList>
    </citation>
    <scope>NUCLEOTIDE SEQUENCE</scope>
</reference>
<dbReference type="EMBL" id="MH138076">
    <property type="protein sequence ID" value="AWB36220.1"/>
    <property type="molecule type" value="Genomic_DNA"/>
</dbReference>
<accession>A0A2S0U459</accession>
<dbReference type="AlphaFoldDB" id="A0A2S0U459"/>